<comment type="caution">
    <text evidence="1">The sequence shown here is derived from an EMBL/GenBank/DDBJ whole genome shotgun (WGS) entry which is preliminary data.</text>
</comment>
<dbReference type="AlphaFoldDB" id="A0AAX2UHY9"/>
<evidence type="ECO:0000313" key="2">
    <source>
        <dbReference type="Proteomes" id="UP000306813"/>
    </source>
</evidence>
<dbReference type="RefSeq" id="WP_139026962.1">
    <property type="nucleotide sequence ID" value="NZ_VDBS01000119.1"/>
</dbReference>
<accession>A0AAX2UHY9</accession>
<dbReference type="EMBL" id="VDBS01000119">
    <property type="protein sequence ID" value="TNB54589.1"/>
    <property type="molecule type" value="Genomic_DNA"/>
</dbReference>
<sequence>MARPRKRPTEIISLRVPKDLIYFFGTLENRNEYVLRLIENDETYKKYLQEKRRQEDERQPSLF</sequence>
<evidence type="ECO:0000313" key="1">
    <source>
        <dbReference type="EMBL" id="TNB54589.1"/>
    </source>
</evidence>
<proteinExistence type="predicted"/>
<reference evidence="1 2" key="1">
    <citation type="submission" date="2019-05" db="EMBL/GenBank/DDBJ databases">
        <title>Draft genomes of eight strains of Campylobacter helveticus isolated from cats and a dog in New Zealand.</title>
        <authorList>
            <person name="Bojanic K."/>
            <person name="Midwinter A.C."/>
            <person name="Biggs P.J."/>
            <person name="Acke E."/>
            <person name="Cornelius A.J."/>
            <person name="Marshall J.C."/>
        </authorList>
    </citation>
    <scope>NUCLEOTIDE SEQUENCE [LARGE SCALE GENOMIC DNA]</scope>
    <source>
        <strain evidence="1 2">ACP123b</strain>
    </source>
</reference>
<gene>
    <name evidence="1" type="ORF">FDW42_10155</name>
</gene>
<protein>
    <submittedName>
        <fullName evidence="1">Uncharacterized protein</fullName>
    </submittedName>
</protein>
<organism evidence="1 2">
    <name type="scientific">Campylobacter helveticus</name>
    <dbReference type="NCBI Taxonomy" id="28898"/>
    <lineage>
        <taxon>Bacteria</taxon>
        <taxon>Pseudomonadati</taxon>
        <taxon>Campylobacterota</taxon>
        <taxon>Epsilonproteobacteria</taxon>
        <taxon>Campylobacterales</taxon>
        <taxon>Campylobacteraceae</taxon>
        <taxon>Campylobacter</taxon>
    </lineage>
</organism>
<name>A0AAX2UHY9_9BACT</name>
<dbReference type="Proteomes" id="UP000306813">
    <property type="component" value="Unassembled WGS sequence"/>
</dbReference>